<dbReference type="SUPFAM" id="SSF46689">
    <property type="entry name" value="Homeodomain-like"/>
    <property type="match status" value="1"/>
</dbReference>
<dbReference type="CDD" id="cd00131">
    <property type="entry name" value="PAX"/>
    <property type="match status" value="1"/>
</dbReference>
<dbReference type="GO" id="GO:0000978">
    <property type="term" value="F:RNA polymerase II cis-regulatory region sequence-specific DNA binding"/>
    <property type="evidence" value="ECO:0007669"/>
    <property type="project" value="TreeGrafter"/>
</dbReference>
<keyword evidence="7" id="KW-0804">Transcription</keyword>
<dbReference type="Proteomes" id="UP001314229">
    <property type="component" value="Unassembled WGS sequence"/>
</dbReference>
<dbReference type="Gene3D" id="3.30.505.10">
    <property type="entry name" value="SH2 domain"/>
    <property type="match status" value="1"/>
</dbReference>
<evidence type="ECO:0000256" key="9">
    <source>
        <dbReference type="PROSITE-ProRule" id="PRU00191"/>
    </source>
</evidence>
<dbReference type="InterPro" id="IPR000980">
    <property type="entry name" value="SH2"/>
</dbReference>
<evidence type="ECO:0000256" key="6">
    <source>
        <dbReference type="ARBA" id="ARBA00023125"/>
    </source>
</evidence>
<dbReference type="GO" id="GO:0000981">
    <property type="term" value="F:DNA-binding transcription factor activity, RNA polymerase II-specific"/>
    <property type="evidence" value="ECO:0007669"/>
    <property type="project" value="TreeGrafter"/>
</dbReference>
<dbReference type="Gene3D" id="1.10.10.10">
    <property type="entry name" value="Winged helix-like DNA-binding domain superfamily/Winged helix DNA-binding domain"/>
    <property type="match status" value="2"/>
</dbReference>
<keyword evidence="4 9" id="KW-0727">SH2 domain</keyword>
<keyword evidence="6" id="KW-0238">DNA-binding</keyword>
<organism evidence="13 14">
    <name type="scientific">Scomber scombrus</name>
    <name type="common">Atlantic mackerel</name>
    <name type="synonym">Scomber vernalis</name>
    <dbReference type="NCBI Taxonomy" id="13677"/>
    <lineage>
        <taxon>Eukaryota</taxon>
        <taxon>Metazoa</taxon>
        <taxon>Chordata</taxon>
        <taxon>Craniata</taxon>
        <taxon>Vertebrata</taxon>
        <taxon>Euteleostomi</taxon>
        <taxon>Actinopterygii</taxon>
        <taxon>Neopterygii</taxon>
        <taxon>Teleostei</taxon>
        <taxon>Neoteleostei</taxon>
        <taxon>Acanthomorphata</taxon>
        <taxon>Pelagiaria</taxon>
        <taxon>Scombriformes</taxon>
        <taxon>Scombridae</taxon>
        <taxon>Scomber</taxon>
    </lineage>
</organism>
<evidence type="ECO:0000256" key="5">
    <source>
        <dbReference type="ARBA" id="ARBA00023015"/>
    </source>
</evidence>
<protein>
    <submittedName>
        <fullName evidence="13">Signal-transducing adaptor protein 1-like</fullName>
    </submittedName>
</protein>
<dbReference type="InterPro" id="IPR011993">
    <property type="entry name" value="PH-like_dom_sf"/>
</dbReference>
<dbReference type="PROSITE" id="PS51057">
    <property type="entry name" value="PAIRED_2"/>
    <property type="match status" value="1"/>
</dbReference>
<evidence type="ECO:0000256" key="8">
    <source>
        <dbReference type="ARBA" id="ARBA00023242"/>
    </source>
</evidence>
<dbReference type="InterPro" id="IPR001523">
    <property type="entry name" value="Paired_dom"/>
</dbReference>
<evidence type="ECO:0000313" key="14">
    <source>
        <dbReference type="Proteomes" id="UP001314229"/>
    </source>
</evidence>
<dbReference type="GO" id="GO:0048593">
    <property type="term" value="P:camera-type eye morphogenesis"/>
    <property type="evidence" value="ECO:0007669"/>
    <property type="project" value="UniProtKB-ARBA"/>
</dbReference>
<dbReference type="SUPFAM" id="SSF55550">
    <property type="entry name" value="SH2 domain"/>
    <property type="match status" value="1"/>
</dbReference>
<dbReference type="Gene3D" id="2.30.29.30">
    <property type="entry name" value="Pleckstrin-homology domain (PH domain)/Phosphotyrosine-binding domain (PTB)"/>
    <property type="match status" value="1"/>
</dbReference>
<accession>A0AAV1PQC5</accession>
<dbReference type="InterPro" id="IPR036860">
    <property type="entry name" value="SH2_dom_sf"/>
</dbReference>
<comment type="caution">
    <text evidence="13">The sequence shown here is derived from an EMBL/GenBank/DDBJ whole genome shotgun (WGS) entry which is preliminary data.</text>
</comment>
<sequence>MEIHFGHVPLTVTRRHGGVNQLGGVFINGRPLPHAVRQSIVELAQQGVRPCEISRHLRVSHGCVSKILSRYNETGSIRPGVIGGSKPKVATPRVVQTILHLKHTNPTMFAWEIRDRLLLERVCDEDSVPSISSINRIIRSNVQPESCEVEKLDLEQMKSMTLDAPYQKKMPTIFTLSMQKEDVQLKMENPDKGEEWRCYILTVVRKEIPCQLQLLPGQVSQLQDVLSEERNRNSLSGRPALPPRPPFLSQASASPPPEDKIIEKPKRKPRPDQSNPEMPSCFFNVSRKEAEKMLEDNPQHGGLILRPSALTNNYALTLRQLKNSGSVTKNYRVTSTNSGFVIEVETPVTVSSLNDVVKYFLDKTEYRVQPYTKTHFYDLRIEPSPAPECVNIDSAPKPLPRLQVAPMKRSQTHEEPLSHSTKDDAYVVPDVIPDVQDLKIAQLNGELKEVVKLRRENTYVLNNEDKGTVKKEKTTGPAASVGWSN</sequence>
<evidence type="ECO:0000256" key="7">
    <source>
        <dbReference type="ARBA" id="ARBA00023163"/>
    </source>
</evidence>
<keyword evidence="14" id="KW-1185">Reference proteome</keyword>
<evidence type="ECO:0000256" key="1">
    <source>
        <dbReference type="ARBA" id="ARBA00004123"/>
    </source>
</evidence>
<evidence type="ECO:0000256" key="2">
    <source>
        <dbReference type="ARBA" id="ARBA00022473"/>
    </source>
</evidence>
<keyword evidence="2" id="KW-0217">Developmental protein</keyword>
<evidence type="ECO:0000259" key="11">
    <source>
        <dbReference type="PROSITE" id="PS50001"/>
    </source>
</evidence>
<dbReference type="GO" id="GO:0005634">
    <property type="term" value="C:nucleus"/>
    <property type="evidence" value="ECO:0007669"/>
    <property type="project" value="UniProtKB-SubCell"/>
</dbReference>
<dbReference type="Pfam" id="PF00017">
    <property type="entry name" value="SH2"/>
    <property type="match status" value="1"/>
</dbReference>
<reference evidence="13 14" key="1">
    <citation type="submission" date="2024-01" db="EMBL/GenBank/DDBJ databases">
        <authorList>
            <person name="Alioto T."/>
            <person name="Alioto T."/>
            <person name="Gomez Garrido J."/>
        </authorList>
    </citation>
    <scope>NUCLEOTIDE SEQUENCE [LARGE SCALE GENOMIC DNA]</scope>
</reference>
<dbReference type="FunFam" id="1.10.10.10:FF:000013">
    <property type="entry name" value="Paired box 8 isoform 1"/>
    <property type="match status" value="1"/>
</dbReference>
<evidence type="ECO:0000259" key="12">
    <source>
        <dbReference type="PROSITE" id="PS51057"/>
    </source>
</evidence>
<dbReference type="PRINTS" id="PR00027">
    <property type="entry name" value="PAIREDBOX"/>
</dbReference>
<dbReference type="FunFam" id="1.10.10.10:FF:000003">
    <property type="entry name" value="Paired box protein Pax-6"/>
    <property type="match status" value="1"/>
</dbReference>
<dbReference type="InterPro" id="IPR043182">
    <property type="entry name" value="PAIRED_DNA-bd_dom"/>
</dbReference>
<dbReference type="EMBL" id="CAWUFR010000211">
    <property type="protein sequence ID" value="CAK6972722.1"/>
    <property type="molecule type" value="Genomic_DNA"/>
</dbReference>
<dbReference type="InterPro" id="IPR043565">
    <property type="entry name" value="PAX_fam"/>
</dbReference>
<keyword evidence="8" id="KW-0539">Nucleus</keyword>
<feature type="domain" description="Paired" evidence="12">
    <location>
        <begin position="15"/>
        <end position="141"/>
    </location>
</feature>
<dbReference type="AlphaFoldDB" id="A0AAV1PQC5"/>
<evidence type="ECO:0000313" key="13">
    <source>
        <dbReference type="EMBL" id="CAK6972722.1"/>
    </source>
</evidence>
<dbReference type="InterPro" id="IPR009057">
    <property type="entry name" value="Homeodomain-like_sf"/>
</dbReference>
<dbReference type="PROSITE" id="PS50001">
    <property type="entry name" value="SH2"/>
    <property type="match status" value="1"/>
</dbReference>
<evidence type="ECO:0000256" key="10">
    <source>
        <dbReference type="SAM" id="MobiDB-lite"/>
    </source>
</evidence>
<dbReference type="Pfam" id="PF00292">
    <property type="entry name" value="PAX"/>
    <property type="match status" value="1"/>
</dbReference>
<keyword evidence="5" id="KW-0805">Transcription regulation</keyword>
<dbReference type="GO" id="GO:0009952">
    <property type="term" value="P:anterior/posterior pattern specification"/>
    <property type="evidence" value="ECO:0007669"/>
    <property type="project" value="UniProtKB-ARBA"/>
</dbReference>
<dbReference type="PANTHER" id="PTHR45636">
    <property type="entry name" value="PAIRED BOX PROTEIN PAX-6-RELATED-RELATED"/>
    <property type="match status" value="1"/>
</dbReference>
<dbReference type="GO" id="GO:0030902">
    <property type="term" value="P:hindbrain development"/>
    <property type="evidence" value="ECO:0007669"/>
    <property type="project" value="UniProtKB-ARBA"/>
</dbReference>
<name>A0AAV1PQC5_SCOSC</name>
<evidence type="ECO:0000256" key="4">
    <source>
        <dbReference type="ARBA" id="ARBA00022999"/>
    </source>
</evidence>
<dbReference type="SMART" id="SM00252">
    <property type="entry name" value="SH2"/>
    <property type="match status" value="1"/>
</dbReference>
<feature type="region of interest" description="Disordered" evidence="10">
    <location>
        <begin position="230"/>
        <end position="280"/>
    </location>
</feature>
<dbReference type="PROSITE" id="PS00034">
    <property type="entry name" value="PAIRED_1"/>
    <property type="match status" value="1"/>
</dbReference>
<gene>
    <name evidence="13" type="ORF">FSCOSCO3_A009154</name>
</gene>
<feature type="domain" description="SH2" evidence="11">
    <location>
        <begin position="284"/>
        <end position="360"/>
    </location>
</feature>
<dbReference type="SMART" id="SM00351">
    <property type="entry name" value="PAX"/>
    <property type="match status" value="1"/>
</dbReference>
<dbReference type="InterPro" id="IPR036388">
    <property type="entry name" value="WH-like_DNA-bd_sf"/>
</dbReference>
<proteinExistence type="predicted"/>
<comment type="subcellular location">
    <subcellularLocation>
        <location evidence="1">Nucleus</location>
    </subcellularLocation>
</comment>
<keyword evidence="3" id="KW-0563">Paired box</keyword>
<dbReference type="PANTHER" id="PTHR45636:SF20">
    <property type="entry name" value="PAIRED BOX PROTEIN PAX-5"/>
    <property type="match status" value="1"/>
</dbReference>
<evidence type="ECO:0000256" key="3">
    <source>
        <dbReference type="ARBA" id="ARBA00022724"/>
    </source>
</evidence>